<evidence type="ECO:0000256" key="6">
    <source>
        <dbReference type="SAM" id="MobiDB-lite"/>
    </source>
</evidence>
<dbReference type="InterPro" id="IPR004839">
    <property type="entry name" value="Aminotransferase_I/II_large"/>
</dbReference>
<dbReference type="InterPro" id="IPR015422">
    <property type="entry name" value="PyrdxlP-dep_Trfase_small"/>
</dbReference>
<name>A0A1E7EY80_9STRA</name>
<dbReference type="SUPFAM" id="SSF53383">
    <property type="entry name" value="PLP-dependent transferases"/>
    <property type="match status" value="1"/>
</dbReference>
<evidence type="ECO:0000256" key="4">
    <source>
        <dbReference type="ARBA" id="ARBA00022679"/>
    </source>
</evidence>
<feature type="compositionally biased region" description="Polar residues" evidence="6">
    <location>
        <begin position="17"/>
        <end position="30"/>
    </location>
</feature>
<dbReference type="InterPro" id="IPR004838">
    <property type="entry name" value="NHTrfase_class1_PyrdxlP-BS"/>
</dbReference>
<gene>
    <name evidence="8" type="ORF">FRACYDRAFT_193396</name>
</gene>
<keyword evidence="4 8" id="KW-0808">Transferase</keyword>
<protein>
    <submittedName>
        <fullName evidence="8">PLP-dependent transferase</fullName>
    </submittedName>
</protein>
<sequence length="499" mass="55715">MSSSSSNNNNNNSSNNVVTTTITSPNVGSLRSNTVRSFKVMDVLQITTEQREREPRIQVLHLEVGQPETGAPKQVADAAIQALTTTSTSLTPSSSSSKTNVMGYTDAFGLVELRQRIRQHYIDKYYSNNNEEIMMNNNMIPDISQIVITTGSSGAFLLAFTACFDVDDVVAIASSGYPCYRNILQALGCTIATCAINQDYKLTAIELQIEITKRKQEKLPKIKGLILSSPSNPTGSMLTPTEIHDLCVLCNKENIIFISDEIYHGISFGDVKEATALQYAGTDSNNSMNNNNTNTNIIIINSFSKYYSMPGWRLGWMVVPTQYVQSINKLQQNMFINAPTISQTAAVQCFNNPHTTEELEKHVTKYTINRGFILDIFSSGKLRGLSLEKNVAPADGGFYIYIDLGDDNIYENNENIILGSVTMCEKFLDEYYVAFTPGIDFEDPNDLTNLGNRRFRISYAGSTENIKKAMNKFILFWNTIWIIDIATAKQTKKRRETTK</sequence>
<dbReference type="InterPro" id="IPR015424">
    <property type="entry name" value="PyrdxlP-dep_Trfase"/>
</dbReference>
<comment type="cofactor">
    <cofactor evidence="1">
        <name>pyridoxal 5'-phosphate</name>
        <dbReference type="ChEBI" id="CHEBI:597326"/>
    </cofactor>
</comment>
<dbReference type="GO" id="GO:0006520">
    <property type="term" value="P:amino acid metabolic process"/>
    <property type="evidence" value="ECO:0007669"/>
    <property type="project" value="InterPro"/>
</dbReference>
<evidence type="ECO:0000313" key="9">
    <source>
        <dbReference type="Proteomes" id="UP000095751"/>
    </source>
</evidence>
<dbReference type="Gene3D" id="3.90.1150.10">
    <property type="entry name" value="Aspartate Aminotransferase, domain 1"/>
    <property type="match status" value="1"/>
</dbReference>
<dbReference type="InterPro" id="IPR050596">
    <property type="entry name" value="AspAT/PAT-like"/>
</dbReference>
<dbReference type="Pfam" id="PF00155">
    <property type="entry name" value="Aminotran_1_2"/>
    <property type="match status" value="1"/>
</dbReference>
<dbReference type="PRINTS" id="PR00753">
    <property type="entry name" value="ACCSYNTHASE"/>
</dbReference>
<dbReference type="AlphaFoldDB" id="A0A1E7EY80"/>
<dbReference type="GO" id="GO:0008483">
    <property type="term" value="F:transaminase activity"/>
    <property type="evidence" value="ECO:0007669"/>
    <property type="project" value="UniProtKB-KW"/>
</dbReference>
<dbReference type="PANTHER" id="PTHR46383:SF2">
    <property type="entry name" value="AMINOTRANSFERASE"/>
    <property type="match status" value="1"/>
</dbReference>
<dbReference type="Proteomes" id="UP000095751">
    <property type="component" value="Unassembled WGS sequence"/>
</dbReference>
<keyword evidence="3" id="KW-0032">Aminotransferase</keyword>
<evidence type="ECO:0000256" key="1">
    <source>
        <dbReference type="ARBA" id="ARBA00001933"/>
    </source>
</evidence>
<dbReference type="EMBL" id="KV784370">
    <property type="protein sequence ID" value="OEU10827.1"/>
    <property type="molecule type" value="Genomic_DNA"/>
</dbReference>
<comment type="similarity">
    <text evidence="2">Belongs to the class-I pyridoxal-phosphate-dependent aminotransferase family.</text>
</comment>
<feature type="domain" description="Aminotransferase class I/classII large" evidence="7">
    <location>
        <begin position="58"/>
        <end position="472"/>
    </location>
</feature>
<dbReference type="KEGG" id="fcy:FRACYDRAFT_193396"/>
<dbReference type="InParanoid" id="A0A1E7EY80"/>
<feature type="region of interest" description="Disordered" evidence="6">
    <location>
        <begin position="1"/>
        <end position="30"/>
    </location>
</feature>
<dbReference type="PANTHER" id="PTHR46383">
    <property type="entry name" value="ASPARTATE AMINOTRANSFERASE"/>
    <property type="match status" value="1"/>
</dbReference>
<evidence type="ECO:0000313" key="8">
    <source>
        <dbReference type="EMBL" id="OEU10827.1"/>
    </source>
</evidence>
<accession>A0A1E7EY80</accession>
<keyword evidence="5" id="KW-0663">Pyridoxal phosphate</keyword>
<dbReference type="CDD" id="cd00609">
    <property type="entry name" value="AAT_like"/>
    <property type="match status" value="1"/>
</dbReference>
<dbReference type="InterPro" id="IPR015421">
    <property type="entry name" value="PyrdxlP-dep_Trfase_major"/>
</dbReference>
<dbReference type="PROSITE" id="PS00105">
    <property type="entry name" value="AA_TRANSFER_CLASS_1"/>
    <property type="match status" value="1"/>
</dbReference>
<dbReference type="OrthoDB" id="7042322at2759"/>
<evidence type="ECO:0000256" key="2">
    <source>
        <dbReference type="ARBA" id="ARBA00007441"/>
    </source>
</evidence>
<evidence type="ECO:0000259" key="7">
    <source>
        <dbReference type="Pfam" id="PF00155"/>
    </source>
</evidence>
<reference evidence="8 9" key="1">
    <citation type="submission" date="2016-09" db="EMBL/GenBank/DDBJ databases">
        <title>Extensive genetic diversity and differential bi-allelic expression allows diatom success in the polar Southern Ocean.</title>
        <authorList>
            <consortium name="DOE Joint Genome Institute"/>
            <person name="Mock T."/>
            <person name="Otillar R.P."/>
            <person name="Strauss J."/>
            <person name="Dupont C."/>
            <person name="Frickenhaus S."/>
            <person name="Maumus F."/>
            <person name="Mcmullan M."/>
            <person name="Sanges R."/>
            <person name="Schmutz J."/>
            <person name="Toseland A."/>
            <person name="Valas R."/>
            <person name="Veluchamy A."/>
            <person name="Ward B.J."/>
            <person name="Allen A."/>
            <person name="Barry K."/>
            <person name="Falciatore A."/>
            <person name="Ferrante M."/>
            <person name="Fortunato A.E."/>
            <person name="Gloeckner G."/>
            <person name="Gruber A."/>
            <person name="Hipkin R."/>
            <person name="Janech M."/>
            <person name="Kroth P."/>
            <person name="Leese F."/>
            <person name="Lindquist E."/>
            <person name="Lyon B.R."/>
            <person name="Martin J."/>
            <person name="Mayer C."/>
            <person name="Parker M."/>
            <person name="Quesneville H."/>
            <person name="Raymond J."/>
            <person name="Uhlig C."/>
            <person name="Valentin K.U."/>
            <person name="Worden A.Z."/>
            <person name="Armbrust E.V."/>
            <person name="Bowler C."/>
            <person name="Green B."/>
            <person name="Moulton V."/>
            <person name="Van Oosterhout C."/>
            <person name="Grigoriev I."/>
        </authorList>
    </citation>
    <scope>NUCLEOTIDE SEQUENCE [LARGE SCALE GENOMIC DNA]</scope>
    <source>
        <strain evidence="8 9">CCMP1102</strain>
    </source>
</reference>
<feature type="compositionally biased region" description="Low complexity" evidence="6">
    <location>
        <begin position="1"/>
        <end position="16"/>
    </location>
</feature>
<evidence type="ECO:0000256" key="5">
    <source>
        <dbReference type="ARBA" id="ARBA00022898"/>
    </source>
</evidence>
<dbReference type="Gene3D" id="3.40.640.10">
    <property type="entry name" value="Type I PLP-dependent aspartate aminotransferase-like (Major domain)"/>
    <property type="match status" value="1"/>
</dbReference>
<keyword evidence="9" id="KW-1185">Reference proteome</keyword>
<proteinExistence type="inferred from homology"/>
<dbReference type="GO" id="GO:0030170">
    <property type="term" value="F:pyridoxal phosphate binding"/>
    <property type="evidence" value="ECO:0007669"/>
    <property type="project" value="InterPro"/>
</dbReference>
<organism evidence="8 9">
    <name type="scientific">Fragilariopsis cylindrus CCMP1102</name>
    <dbReference type="NCBI Taxonomy" id="635003"/>
    <lineage>
        <taxon>Eukaryota</taxon>
        <taxon>Sar</taxon>
        <taxon>Stramenopiles</taxon>
        <taxon>Ochrophyta</taxon>
        <taxon>Bacillariophyta</taxon>
        <taxon>Bacillariophyceae</taxon>
        <taxon>Bacillariophycidae</taxon>
        <taxon>Bacillariales</taxon>
        <taxon>Bacillariaceae</taxon>
        <taxon>Fragilariopsis</taxon>
    </lineage>
</organism>
<evidence type="ECO:0000256" key="3">
    <source>
        <dbReference type="ARBA" id="ARBA00022576"/>
    </source>
</evidence>